<organism evidence="9 10">
    <name type="scientific">Hanseniaspora guilliermondii</name>
    <dbReference type="NCBI Taxonomy" id="56406"/>
    <lineage>
        <taxon>Eukaryota</taxon>
        <taxon>Fungi</taxon>
        <taxon>Dikarya</taxon>
        <taxon>Ascomycota</taxon>
        <taxon>Saccharomycotina</taxon>
        <taxon>Saccharomycetes</taxon>
        <taxon>Saccharomycodales</taxon>
        <taxon>Saccharomycodaceae</taxon>
        <taxon>Hanseniaspora</taxon>
    </lineage>
</organism>
<dbReference type="GO" id="GO:0034515">
    <property type="term" value="C:proteasome storage granule"/>
    <property type="evidence" value="ECO:0007669"/>
    <property type="project" value="EnsemblFungi"/>
</dbReference>
<dbReference type="EMBL" id="FQNF01000002">
    <property type="protein sequence ID" value="SGZ37977.1"/>
    <property type="molecule type" value="Genomic_DNA"/>
</dbReference>
<dbReference type="InterPro" id="IPR000555">
    <property type="entry name" value="JAMM/MPN+_dom"/>
</dbReference>
<dbReference type="GO" id="GO:0016579">
    <property type="term" value="P:protein deubiquitination"/>
    <property type="evidence" value="ECO:0007669"/>
    <property type="project" value="EnsemblFungi"/>
</dbReference>
<name>A0A1L0CI56_9ASCO</name>
<proteinExistence type="predicted"/>
<dbReference type="GO" id="GO:0016559">
    <property type="term" value="P:peroxisome fission"/>
    <property type="evidence" value="ECO:0007669"/>
    <property type="project" value="EnsemblFungi"/>
</dbReference>
<dbReference type="GO" id="GO:0046872">
    <property type="term" value="F:metal ion binding"/>
    <property type="evidence" value="ECO:0007669"/>
    <property type="project" value="UniProtKB-KW"/>
</dbReference>
<dbReference type="GO" id="GO:0032436">
    <property type="term" value="P:positive regulation of proteasomal ubiquitin-dependent protein catabolic process"/>
    <property type="evidence" value="ECO:0007669"/>
    <property type="project" value="EnsemblFungi"/>
</dbReference>
<evidence type="ECO:0000256" key="3">
    <source>
        <dbReference type="ARBA" id="ARBA00022801"/>
    </source>
</evidence>
<evidence type="ECO:0000256" key="4">
    <source>
        <dbReference type="ARBA" id="ARBA00022833"/>
    </source>
</evidence>
<dbReference type="InterPro" id="IPR050242">
    <property type="entry name" value="JAMM_MPN+_peptidase_M67A"/>
</dbReference>
<keyword evidence="2" id="KW-0479">Metal-binding</keyword>
<dbReference type="GO" id="GO:0043161">
    <property type="term" value="P:proteasome-mediated ubiquitin-dependent protein catabolic process"/>
    <property type="evidence" value="ECO:0007669"/>
    <property type="project" value="EnsemblFungi"/>
</dbReference>
<dbReference type="GO" id="GO:0005739">
    <property type="term" value="C:mitochondrion"/>
    <property type="evidence" value="ECO:0007669"/>
    <property type="project" value="EnsemblFungi"/>
</dbReference>
<keyword evidence="4" id="KW-0862">Zinc</keyword>
<dbReference type="GO" id="GO:1902906">
    <property type="term" value="P:proteasome storage granule assembly"/>
    <property type="evidence" value="ECO:0007669"/>
    <property type="project" value="EnsemblFungi"/>
</dbReference>
<dbReference type="Gene3D" id="3.40.140.10">
    <property type="entry name" value="Cytidine Deaminase, domain 2"/>
    <property type="match status" value="1"/>
</dbReference>
<dbReference type="SUPFAM" id="SSF102712">
    <property type="entry name" value="JAB1/MPN domain"/>
    <property type="match status" value="1"/>
</dbReference>
<dbReference type="PANTHER" id="PTHR10410">
    <property type="entry name" value="EUKARYOTIC TRANSLATION INITIATION FACTOR 3 -RELATED"/>
    <property type="match status" value="1"/>
</dbReference>
<evidence type="ECO:0000313" key="9">
    <source>
        <dbReference type="EMBL" id="SGZ37977.1"/>
    </source>
</evidence>
<evidence type="ECO:0000259" key="8">
    <source>
        <dbReference type="PROSITE" id="PS50249"/>
    </source>
</evidence>
<dbReference type="GO" id="GO:0005829">
    <property type="term" value="C:cytosol"/>
    <property type="evidence" value="ECO:0007669"/>
    <property type="project" value="EnsemblFungi"/>
</dbReference>
<evidence type="ECO:0000256" key="1">
    <source>
        <dbReference type="ARBA" id="ARBA00022670"/>
    </source>
</evidence>
<dbReference type="GO" id="GO:0000266">
    <property type="term" value="P:mitochondrial fission"/>
    <property type="evidence" value="ECO:0007669"/>
    <property type="project" value="EnsemblFungi"/>
</dbReference>
<keyword evidence="1" id="KW-0645">Protease</keyword>
<dbReference type="GO" id="GO:0008541">
    <property type="term" value="C:proteasome regulatory particle, lid subcomplex"/>
    <property type="evidence" value="ECO:0007669"/>
    <property type="project" value="EnsemblFungi"/>
</dbReference>
<reference evidence="10" key="1">
    <citation type="submission" date="2016-11" db="EMBL/GenBank/DDBJ databases">
        <authorList>
            <person name="Guldener U."/>
        </authorList>
    </citation>
    <scope>NUCLEOTIDE SEQUENCE [LARGE SCALE GENOMIC DNA]</scope>
</reference>
<dbReference type="FunFam" id="3.40.140.10:FF:000026">
    <property type="entry name" value="26S proteasome non-ATPase regulatory subunit 14"/>
    <property type="match status" value="1"/>
</dbReference>
<keyword evidence="5 9" id="KW-0647">Proteasome</keyword>
<evidence type="ECO:0000313" key="10">
    <source>
        <dbReference type="Proteomes" id="UP000183365"/>
    </source>
</evidence>
<dbReference type="CDD" id="cd08069">
    <property type="entry name" value="MPN_RPN11_CSN5"/>
    <property type="match status" value="1"/>
</dbReference>
<protein>
    <submittedName>
        <fullName evidence="9">Probable 26S proteasome regulatory subunit RPN11</fullName>
    </submittedName>
</protein>
<dbReference type="GO" id="GO:0043248">
    <property type="term" value="P:proteasome assembly"/>
    <property type="evidence" value="ECO:0007669"/>
    <property type="project" value="EnsemblFungi"/>
</dbReference>
<accession>A0A1L0CI56</accession>
<dbReference type="InterPro" id="IPR037518">
    <property type="entry name" value="MPN"/>
</dbReference>
<dbReference type="VEuPathDB" id="FungiDB:HGUI_00177"/>
<dbReference type="Pfam" id="PF23594">
    <property type="entry name" value="RPN11_C"/>
    <property type="match status" value="1"/>
</dbReference>
<feature type="region of interest" description="Disordered" evidence="7">
    <location>
        <begin position="274"/>
        <end position="316"/>
    </location>
</feature>
<dbReference type="SMART" id="SM00232">
    <property type="entry name" value="JAB_MPN"/>
    <property type="match status" value="1"/>
</dbReference>
<dbReference type="Proteomes" id="UP000183365">
    <property type="component" value="Unassembled WGS sequence"/>
</dbReference>
<feature type="domain" description="MPN" evidence="8">
    <location>
        <begin position="32"/>
        <end position="167"/>
    </location>
</feature>
<dbReference type="InterPro" id="IPR056263">
    <property type="entry name" value="RPN11_C"/>
</dbReference>
<evidence type="ECO:0000256" key="6">
    <source>
        <dbReference type="ARBA" id="ARBA00023049"/>
    </source>
</evidence>
<keyword evidence="3" id="KW-0378">Hydrolase</keyword>
<keyword evidence="10" id="KW-1185">Reference proteome</keyword>
<dbReference type="AlphaFoldDB" id="A0A1L0CI56"/>
<evidence type="ECO:0000256" key="5">
    <source>
        <dbReference type="ARBA" id="ARBA00022942"/>
    </source>
</evidence>
<sequence length="344" mass="39047">MNRLLSQIGNMKGGMSGGAPVDANLDDSKETVYISPIALLKMLRHGRAGVPMEVMGLMLGSFVDEYTVNVVDVFAMPQSGTGVSVEAVDDVFQTKMMEMLEQTGRKENVVGWYHSHPGFGCWLSSVDVNTQKTFEQLSPRAVAVVVDPIQSVKGKVVIDAFRLMDPATMMKFGEPRQTTSNIPFLNKPNLTALVHGLNKAYYSLNIDYLKDSEEMKVMMLLHKKQWTSGLILDKGEDLEEKENFCNHERDLENLTKLTKLYNKKVDEEIKKKEKLEKKEKESEDKEKEEDKKEEEKDEKSEEEDVRYVGKQDPKRHLKDLTDKLLQDNIVQVLTNEVNASAIQL</sequence>
<dbReference type="GO" id="GO:0034399">
    <property type="term" value="C:nuclear periphery"/>
    <property type="evidence" value="ECO:0007669"/>
    <property type="project" value="EnsemblFungi"/>
</dbReference>
<dbReference type="GO" id="GO:0140492">
    <property type="term" value="F:metal-dependent deubiquitinase activity"/>
    <property type="evidence" value="ECO:0007669"/>
    <property type="project" value="EnsemblFungi"/>
</dbReference>
<dbReference type="PROSITE" id="PS50249">
    <property type="entry name" value="MPN"/>
    <property type="match status" value="1"/>
</dbReference>
<keyword evidence="6" id="KW-0482">Metalloprotease</keyword>
<evidence type="ECO:0000256" key="2">
    <source>
        <dbReference type="ARBA" id="ARBA00022723"/>
    </source>
</evidence>
<gene>
    <name evidence="9" type="ORF">HGUI_00177</name>
</gene>
<dbReference type="Pfam" id="PF01398">
    <property type="entry name" value="JAB"/>
    <property type="match status" value="1"/>
</dbReference>
<evidence type="ECO:0000256" key="7">
    <source>
        <dbReference type="SAM" id="MobiDB-lite"/>
    </source>
</evidence>
<dbReference type="OrthoDB" id="605656at2759"/>